<dbReference type="GO" id="GO:0003676">
    <property type="term" value="F:nucleic acid binding"/>
    <property type="evidence" value="ECO:0007669"/>
    <property type="project" value="InterPro"/>
</dbReference>
<accession>A0A3G4ZXG7</accession>
<dbReference type="GO" id="GO:0016787">
    <property type="term" value="F:hydrolase activity"/>
    <property type="evidence" value="ECO:0007669"/>
    <property type="project" value="UniProtKB-KW"/>
</dbReference>
<keyword evidence="2" id="KW-0863">Zinc-finger</keyword>
<dbReference type="PROSITE" id="PS00893">
    <property type="entry name" value="NUDIX_BOX"/>
    <property type="match status" value="1"/>
</dbReference>
<keyword evidence="1 5" id="KW-0378">Hydrolase</keyword>
<dbReference type="SUPFAM" id="SSF55811">
    <property type="entry name" value="Nudix"/>
    <property type="match status" value="1"/>
</dbReference>
<evidence type="ECO:0000259" key="4">
    <source>
        <dbReference type="PROSITE" id="PS51462"/>
    </source>
</evidence>
<dbReference type="InterPro" id="IPR001878">
    <property type="entry name" value="Znf_CCHC"/>
</dbReference>
<dbReference type="GO" id="GO:0008270">
    <property type="term" value="F:zinc ion binding"/>
    <property type="evidence" value="ECO:0007669"/>
    <property type="project" value="UniProtKB-KW"/>
</dbReference>
<evidence type="ECO:0000259" key="3">
    <source>
        <dbReference type="PROSITE" id="PS50158"/>
    </source>
</evidence>
<evidence type="ECO:0000256" key="1">
    <source>
        <dbReference type="ARBA" id="ARBA00022801"/>
    </source>
</evidence>
<dbReference type="InterPro" id="IPR036875">
    <property type="entry name" value="Znf_CCHC_sf"/>
</dbReference>
<keyword evidence="2" id="KW-0862">Zinc</keyword>
<dbReference type="EMBL" id="MK072152">
    <property type="protein sequence ID" value="AYV79540.1"/>
    <property type="molecule type" value="Genomic_DNA"/>
</dbReference>
<sequence length="374" mass="44347">MIETIGQTAALNILNTLDAPVQDKPHCEKTSKYIKTFSTSATSLFCGNCGKYGHMFKKCTDPVTSSGIITFKIDYDNIKQLPQFTNIDKSTDIYSEYLNSEYITRGYSDAESCSSNFIDYKNINIVKMNNKSYNSLQYIHLFRNKIKFLMIRRKNTLGYMEFIRGRWDLDDANGIKNLFEQMIKDEIKLIATTEFKQLWDDLWRSSSNNKTYEHEFDMSRDKFYKLKNSTEKYNLEYFTDNIKPIYDVPEWGFPKGRRNYHEKNIDCAQREFAEETDFTYTDFKLLRKLYPLNEIFTGTNGILYKHVYFLAMCDNDKVPKINPKNKSQFNEIGDIGWFTYTEAFNKIRPYHTERKRILNELFIFIIDNLIKHKN</sequence>
<feature type="domain" description="CCHC-type" evidence="3">
    <location>
        <begin position="46"/>
        <end position="61"/>
    </location>
</feature>
<reference evidence="5" key="1">
    <citation type="submission" date="2018-10" db="EMBL/GenBank/DDBJ databases">
        <title>Hidden diversity of soil giant viruses.</title>
        <authorList>
            <person name="Schulz F."/>
            <person name="Alteio L."/>
            <person name="Goudeau D."/>
            <person name="Ryan E.M."/>
            <person name="Malmstrom R.R."/>
            <person name="Blanchard J."/>
            <person name="Woyke T."/>
        </authorList>
    </citation>
    <scope>NUCLEOTIDE SEQUENCE</scope>
    <source>
        <strain evidence="5">FNV1</strain>
    </source>
</reference>
<name>A0A3G4ZXG7_9VIRU</name>
<dbReference type="SUPFAM" id="SSF57756">
    <property type="entry name" value="Retrovirus zinc finger-like domains"/>
    <property type="match status" value="1"/>
</dbReference>
<dbReference type="InterPro" id="IPR020084">
    <property type="entry name" value="NUDIX_hydrolase_CS"/>
</dbReference>
<dbReference type="PROSITE" id="PS51462">
    <property type="entry name" value="NUDIX"/>
    <property type="match status" value="1"/>
</dbReference>
<dbReference type="InterPro" id="IPR015797">
    <property type="entry name" value="NUDIX_hydrolase-like_dom_sf"/>
</dbReference>
<gene>
    <name evidence="5" type="ORF">Faunusvirus21_4</name>
</gene>
<dbReference type="Pfam" id="PF00293">
    <property type="entry name" value="NUDIX"/>
    <property type="match status" value="1"/>
</dbReference>
<protein>
    <submittedName>
        <fullName evidence="5">NUDIX hydrolase</fullName>
    </submittedName>
</protein>
<proteinExistence type="predicted"/>
<organism evidence="5">
    <name type="scientific">Faunusvirus sp</name>
    <dbReference type="NCBI Taxonomy" id="2487766"/>
    <lineage>
        <taxon>Viruses</taxon>
        <taxon>Varidnaviria</taxon>
        <taxon>Bamfordvirae</taxon>
        <taxon>Nucleocytoviricota</taxon>
        <taxon>Megaviricetes</taxon>
        <taxon>Imitervirales</taxon>
        <taxon>Mimiviridae</taxon>
    </lineage>
</organism>
<dbReference type="PROSITE" id="PS50158">
    <property type="entry name" value="ZF_CCHC"/>
    <property type="match status" value="1"/>
</dbReference>
<evidence type="ECO:0000256" key="2">
    <source>
        <dbReference type="PROSITE-ProRule" id="PRU00047"/>
    </source>
</evidence>
<feature type="domain" description="Nudix hydrolase" evidence="4">
    <location>
        <begin position="132"/>
        <end position="362"/>
    </location>
</feature>
<keyword evidence="2" id="KW-0479">Metal-binding</keyword>
<dbReference type="InterPro" id="IPR000086">
    <property type="entry name" value="NUDIX_hydrolase_dom"/>
</dbReference>
<dbReference type="Gene3D" id="3.90.79.10">
    <property type="entry name" value="Nucleoside Triphosphate Pyrophosphohydrolase"/>
    <property type="match status" value="1"/>
</dbReference>
<evidence type="ECO:0000313" key="5">
    <source>
        <dbReference type="EMBL" id="AYV79540.1"/>
    </source>
</evidence>